<dbReference type="RefSeq" id="WP_004398936.1">
    <property type="nucleotide sequence ID" value="NZ_KB731279.1"/>
</dbReference>
<evidence type="ECO:0000313" key="1">
    <source>
        <dbReference type="EMBL" id="EMT39795.1"/>
    </source>
</evidence>
<dbReference type="EMBL" id="AMYG01000023">
    <property type="protein sequence ID" value="EMT39795.1"/>
    <property type="molecule type" value="Genomic_DNA"/>
</dbReference>
<protein>
    <submittedName>
        <fullName evidence="1">Uncharacterized protein</fullName>
    </submittedName>
</protein>
<keyword evidence="2" id="KW-1185">Reference proteome</keyword>
<proteinExistence type="predicted"/>
<dbReference type="PATRIC" id="fig|1198630.3.peg.629"/>
<organism evidence="1 2">
    <name type="scientific">Thermoanaerobacter thermohydrosulfuricus WC1</name>
    <dbReference type="NCBI Taxonomy" id="1198630"/>
    <lineage>
        <taxon>Bacteria</taxon>
        <taxon>Bacillati</taxon>
        <taxon>Bacillota</taxon>
        <taxon>Clostridia</taxon>
        <taxon>Thermoanaerobacterales</taxon>
        <taxon>Thermoanaerobacteraceae</taxon>
        <taxon>Thermoanaerobacter</taxon>
    </lineage>
</organism>
<dbReference type="HOGENOM" id="CLU_207026_0_0_9"/>
<gene>
    <name evidence="1" type="ORF">TthWC1_0611</name>
</gene>
<sequence>MIFYLTIALFITTVVLVAVIAFEVSKVQKQATTLFEINQKTQEKLTSLKEKTESIEKILENIK</sequence>
<dbReference type="AlphaFoldDB" id="M8CRL9"/>
<accession>M8CRL9</accession>
<evidence type="ECO:0000313" key="2">
    <source>
        <dbReference type="Proteomes" id="UP000013242"/>
    </source>
</evidence>
<dbReference type="Proteomes" id="UP000013242">
    <property type="component" value="Unassembled WGS sequence"/>
</dbReference>
<comment type="caution">
    <text evidence="1">The sequence shown here is derived from an EMBL/GenBank/DDBJ whole genome shotgun (WGS) entry which is preliminary data.</text>
</comment>
<name>M8CRL9_THETY</name>
<reference evidence="1 2" key="1">
    <citation type="journal article" date="2013" name="PLoS ONE">
        <title>Genomic Evaluation of Thermoanaerobacter spp. for the Construction of Designer Co-Cultures to Improve Lignocellulosic Biofuel Production.</title>
        <authorList>
            <person name="Verbeke T.J."/>
            <person name="Zhang X."/>
            <person name="Henrissat B."/>
            <person name="Spicer V."/>
            <person name="Rydzak T."/>
            <person name="Krokhin O.V."/>
            <person name="Fristensky B."/>
            <person name="Levin D.B."/>
            <person name="Sparling R."/>
        </authorList>
    </citation>
    <scope>NUCLEOTIDE SEQUENCE [LARGE SCALE GENOMIC DNA]</scope>
    <source>
        <strain evidence="1 2">WC1</strain>
    </source>
</reference>